<proteinExistence type="predicted"/>
<name>A0A150S824_SORCE</name>
<organism evidence="1 2">
    <name type="scientific">Sorangium cellulosum</name>
    <name type="common">Polyangium cellulosum</name>
    <dbReference type="NCBI Taxonomy" id="56"/>
    <lineage>
        <taxon>Bacteria</taxon>
        <taxon>Pseudomonadati</taxon>
        <taxon>Myxococcota</taxon>
        <taxon>Polyangia</taxon>
        <taxon>Polyangiales</taxon>
        <taxon>Polyangiaceae</taxon>
        <taxon>Sorangium</taxon>
    </lineage>
</organism>
<dbReference type="AlphaFoldDB" id="A0A150S824"/>
<comment type="caution">
    <text evidence="1">The sequence shown here is derived from an EMBL/GenBank/DDBJ whole genome shotgun (WGS) entry which is preliminary data.</text>
</comment>
<sequence length="206" mass="22957">MNDKTMPAPTAPNPEGGLQQLQPDYKWVISTSDGDLLAVVYSVRGGKCVAWKDGTYGETPDKDTEYWWINKDGWPDLSKVGGIKIDVPAYYYSQKQDFPWQIKSQTFSCPVGNSLSWSVTPNKYDSSAESYYYRSDSDVLLQLVSKQIPNSSRYSCVGVQWWQPSTVAFGGQRRPIGDYVLFAPGKTMTKQSGKPSSDAYVSKASL</sequence>
<protein>
    <submittedName>
        <fullName evidence="1">Uncharacterized protein</fullName>
    </submittedName>
</protein>
<reference evidence="1 2" key="1">
    <citation type="submission" date="2014-02" db="EMBL/GenBank/DDBJ databases">
        <title>The small core and large imbalanced accessory genome model reveals a collaborative survival strategy of Sorangium cellulosum strains in nature.</title>
        <authorList>
            <person name="Han K."/>
            <person name="Peng R."/>
            <person name="Blom J."/>
            <person name="Li Y.-Z."/>
        </authorList>
    </citation>
    <scope>NUCLEOTIDE SEQUENCE [LARGE SCALE GENOMIC DNA]</scope>
    <source>
        <strain evidence="1 2">So0149</strain>
    </source>
</reference>
<gene>
    <name evidence="1" type="ORF">BE18_23390</name>
</gene>
<evidence type="ECO:0000313" key="2">
    <source>
        <dbReference type="Proteomes" id="UP000075515"/>
    </source>
</evidence>
<dbReference type="Proteomes" id="UP000075515">
    <property type="component" value="Unassembled WGS sequence"/>
</dbReference>
<dbReference type="EMBL" id="JEMC01002348">
    <property type="protein sequence ID" value="KYF88552.1"/>
    <property type="molecule type" value="Genomic_DNA"/>
</dbReference>
<accession>A0A150S824</accession>
<evidence type="ECO:0000313" key="1">
    <source>
        <dbReference type="EMBL" id="KYF88552.1"/>
    </source>
</evidence>